<dbReference type="RefSeq" id="WP_008109686.1">
    <property type="nucleotide sequence ID" value="NZ_JXXY01000010.1"/>
</dbReference>
<keyword evidence="2" id="KW-0472">Membrane</keyword>
<dbReference type="Gene3D" id="1.20.1600.10">
    <property type="entry name" value="Outer membrane efflux proteins (OEP)"/>
    <property type="match status" value="1"/>
</dbReference>
<dbReference type="AlphaFoldDB" id="A0A0F4PN37"/>
<accession>A0A0F4PN37</accession>
<dbReference type="PANTHER" id="PTHR30203:SF24">
    <property type="entry name" value="BLR4935 PROTEIN"/>
    <property type="match status" value="1"/>
</dbReference>
<dbReference type="InterPro" id="IPR010131">
    <property type="entry name" value="MdtP/NodT-like"/>
</dbReference>
<dbReference type="Proteomes" id="UP000033664">
    <property type="component" value="Unassembled WGS sequence"/>
</dbReference>
<proteinExistence type="inferred from homology"/>
<comment type="caution">
    <text evidence="3">The sequence shown here is derived from an EMBL/GenBank/DDBJ whole genome shotgun (WGS) entry which is preliminary data.</text>
</comment>
<evidence type="ECO:0000313" key="3">
    <source>
        <dbReference type="EMBL" id="KJY98435.1"/>
    </source>
</evidence>
<gene>
    <name evidence="3" type="ORF">TW72_11900</name>
</gene>
<reference evidence="3 4" key="1">
    <citation type="journal article" date="2015" name="BMC Genomics">
        <title>Genome mining reveals unlocked bioactive potential of marine Gram-negative bacteria.</title>
        <authorList>
            <person name="Machado H."/>
            <person name="Sonnenschein E.C."/>
            <person name="Melchiorsen J."/>
            <person name="Gram L."/>
        </authorList>
    </citation>
    <scope>NUCLEOTIDE SEQUENCE [LARGE SCALE GENOMIC DNA]</scope>
    <source>
        <strain evidence="3 4">S3137</strain>
    </source>
</reference>
<dbReference type="OrthoDB" id="9791261at2"/>
<evidence type="ECO:0000256" key="2">
    <source>
        <dbReference type="SAM" id="Phobius"/>
    </source>
</evidence>
<comment type="similarity">
    <text evidence="1">Belongs to the outer membrane factor (OMF) (TC 1.B.17) family.</text>
</comment>
<dbReference type="GO" id="GO:0015562">
    <property type="term" value="F:efflux transmembrane transporter activity"/>
    <property type="evidence" value="ECO:0007669"/>
    <property type="project" value="InterPro"/>
</dbReference>
<dbReference type="InterPro" id="IPR003423">
    <property type="entry name" value="OMP_efflux"/>
</dbReference>
<dbReference type="PATRIC" id="fig|151081.8.peg.2206"/>
<keyword evidence="4" id="KW-1185">Reference proteome</keyword>
<name>A0A0F4PN37_9GAMM</name>
<feature type="transmembrane region" description="Helical" evidence="2">
    <location>
        <begin position="21"/>
        <end position="39"/>
    </location>
</feature>
<dbReference type="GeneID" id="58229194"/>
<keyword evidence="2" id="KW-1133">Transmembrane helix</keyword>
<evidence type="ECO:0000256" key="1">
    <source>
        <dbReference type="ARBA" id="ARBA00007613"/>
    </source>
</evidence>
<sequence>MALNTCEHRKIAILRCVTPQLKYIAFLALSLFTFNVYAFEKQLNLQEAIQWTLKQNPELKIFDFKQTALTGQEQTASLNPAYELEVEAENFAGSGEFNAFDSAELTVALSSVIEMGDKRSARIGLVSKSRALLNAEKEVSALNLMAQVTEKYVEVLAAQQRVILADNALSLAQETLEIVSQRNRAGATPEAEVKRSKAVIAQANLTLQSEQKRLEYLKLSLSAYWGETSVSFSRVTGDLFQFGNDSDFSSLFAKLEKNPAIQVYASEQRLKEAELQLAKTESTANIKWSVGVRRSQEANDTALVAGFSLPLFAEKRNSGAIASALAERDQVAIEKEATKLRFRNHLLRAYSNRKQAILTANSLKQSVIPMLEDALEDTQDAYQKGRYGYLDYVSARQELLNARRTLIDAASAALIYGAEIEKLTNEALSL</sequence>
<protein>
    <submittedName>
        <fullName evidence="3">RND transporter</fullName>
    </submittedName>
</protein>
<organism evidence="3 4">
    <name type="scientific">Pseudoalteromonas ruthenica</name>
    <dbReference type="NCBI Taxonomy" id="151081"/>
    <lineage>
        <taxon>Bacteria</taxon>
        <taxon>Pseudomonadati</taxon>
        <taxon>Pseudomonadota</taxon>
        <taxon>Gammaproteobacteria</taxon>
        <taxon>Alteromonadales</taxon>
        <taxon>Pseudoalteromonadaceae</taxon>
        <taxon>Pseudoalteromonas</taxon>
    </lineage>
</organism>
<dbReference type="PANTHER" id="PTHR30203">
    <property type="entry name" value="OUTER MEMBRANE CATION EFFLUX PROTEIN"/>
    <property type="match status" value="1"/>
</dbReference>
<dbReference type="EMBL" id="JXXZ01000010">
    <property type="protein sequence ID" value="KJY98435.1"/>
    <property type="molecule type" value="Genomic_DNA"/>
</dbReference>
<dbReference type="SUPFAM" id="SSF56954">
    <property type="entry name" value="Outer membrane efflux proteins (OEP)"/>
    <property type="match status" value="1"/>
</dbReference>
<evidence type="ECO:0000313" key="4">
    <source>
        <dbReference type="Proteomes" id="UP000033664"/>
    </source>
</evidence>
<dbReference type="Pfam" id="PF02321">
    <property type="entry name" value="OEP"/>
    <property type="match status" value="1"/>
</dbReference>
<keyword evidence="2" id="KW-0812">Transmembrane</keyword>